<sequence length="331" mass="37999">MDNQCPMQGCDGSGHISGLFSTHRSLSGCPLSLRFIELQHQNHLKQCPTPGCDGFGNTKNMYTHHRSVQRCPLIKKQLEKSNVTIEQMESMLFGNDKDSLVDLQSSFAQSSNDNMDMSSSLKTESKKVTFQSQNANTVCNRLMVKQSQNGIIKNKYKKQNMNKMNVATNNFVLNLNGNIEPKKSITTSINDGQMKKIEDSFQLQTLNCDLKSIDLLTENECYMQKSLMNLMNQYDILQKQEIDIYLQISSTEKIIKKMFAEKNKILSRIQTNSDSIRNVCKKIHDLNISDKLNIEATLDECFDLIAEILENRQKKDYKKLFEFIKENFKLT</sequence>
<dbReference type="PANTHER" id="PTHR10816">
    <property type="entry name" value="MYELIN TRANSCRIPTION FACTOR 1-RELATED"/>
    <property type="match status" value="1"/>
</dbReference>
<comment type="caution">
    <text evidence="10">The sequence shown here is derived from an EMBL/GenBank/DDBJ whole genome shotgun (WGS) entry which is preliminary data.</text>
</comment>
<evidence type="ECO:0000256" key="7">
    <source>
        <dbReference type="ARBA" id="ARBA00023015"/>
    </source>
</evidence>
<dbReference type="GO" id="GO:0007399">
    <property type="term" value="P:nervous system development"/>
    <property type="evidence" value="ECO:0007669"/>
    <property type="project" value="UniProtKB-KW"/>
</dbReference>
<dbReference type="SUPFAM" id="SSF103637">
    <property type="entry name" value="CCHHC domain"/>
    <property type="match status" value="2"/>
</dbReference>
<evidence type="ECO:0000256" key="2">
    <source>
        <dbReference type="ARBA" id="ARBA00010194"/>
    </source>
</evidence>
<evidence type="ECO:0000256" key="4">
    <source>
        <dbReference type="ARBA" id="ARBA00022737"/>
    </source>
</evidence>
<dbReference type="PANTHER" id="PTHR10816:SF15">
    <property type="entry name" value="MYELIN TRANSCRIPTION FACTOR 1-LIKE PROTEIN"/>
    <property type="match status" value="1"/>
</dbReference>
<dbReference type="GO" id="GO:0000981">
    <property type="term" value="F:DNA-binding transcription factor activity, RNA polymerase II-specific"/>
    <property type="evidence" value="ECO:0007669"/>
    <property type="project" value="TreeGrafter"/>
</dbReference>
<dbReference type="AlphaFoldDB" id="A0A922I768"/>
<evidence type="ECO:0000313" key="10">
    <source>
        <dbReference type="EMBL" id="KAH9521279.1"/>
    </source>
</evidence>
<evidence type="ECO:0000313" key="11">
    <source>
        <dbReference type="Proteomes" id="UP000790347"/>
    </source>
</evidence>
<dbReference type="EMBL" id="ASGP02000002">
    <property type="protein sequence ID" value="KAH9521279.1"/>
    <property type="molecule type" value="Genomic_DNA"/>
</dbReference>
<keyword evidence="4" id="KW-0677">Repeat</keyword>
<evidence type="ECO:0000256" key="6">
    <source>
        <dbReference type="ARBA" id="ARBA00022833"/>
    </source>
</evidence>
<reference evidence="10" key="1">
    <citation type="submission" date="2013-05" db="EMBL/GenBank/DDBJ databases">
        <authorList>
            <person name="Yim A.K.Y."/>
            <person name="Chan T.F."/>
            <person name="Ji K.M."/>
            <person name="Liu X.Y."/>
            <person name="Zhou J.W."/>
            <person name="Li R.Q."/>
            <person name="Yang K.Y."/>
            <person name="Li J."/>
            <person name="Li M."/>
            <person name="Law P.T.W."/>
            <person name="Wu Y.L."/>
            <person name="Cai Z.L."/>
            <person name="Qin H."/>
            <person name="Bao Y."/>
            <person name="Leung R.K.K."/>
            <person name="Ng P.K.S."/>
            <person name="Zou J."/>
            <person name="Zhong X.J."/>
            <person name="Ran P.X."/>
            <person name="Zhong N.S."/>
            <person name="Liu Z.G."/>
            <person name="Tsui S.K.W."/>
        </authorList>
    </citation>
    <scope>NUCLEOTIDE SEQUENCE</scope>
    <source>
        <strain evidence="10">Derf</strain>
        <tissue evidence="10">Whole organism</tissue>
    </source>
</reference>
<proteinExistence type="inferred from homology"/>
<keyword evidence="5" id="KW-0863">Zinc-finger</keyword>
<protein>
    <submittedName>
        <fullName evidence="10">Myelin transcription factor 1</fullName>
    </submittedName>
</protein>
<keyword evidence="6" id="KW-0862">Zinc</keyword>
<comment type="subcellular location">
    <subcellularLocation>
        <location evidence="1">Nucleus</location>
    </subcellularLocation>
</comment>
<dbReference type="GO" id="GO:0005634">
    <property type="term" value="C:nucleus"/>
    <property type="evidence" value="ECO:0007669"/>
    <property type="project" value="UniProtKB-SubCell"/>
</dbReference>
<dbReference type="InterPro" id="IPR002515">
    <property type="entry name" value="Znf_C2H2C"/>
</dbReference>
<dbReference type="PROSITE" id="PS51802">
    <property type="entry name" value="ZF_CCHHC"/>
    <property type="match status" value="1"/>
</dbReference>
<evidence type="ECO:0000256" key="8">
    <source>
        <dbReference type="ARBA" id="ARBA00023163"/>
    </source>
</evidence>
<evidence type="ECO:0000256" key="5">
    <source>
        <dbReference type="ARBA" id="ARBA00022771"/>
    </source>
</evidence>
<name>A0A922I768_DERFA</name>
<gene>
    <name evidence="10" type="primary">MYT1</name>
    <name evidence="10" type="ORF">DERF_004950</name>
</gene>
<evidence type="ECO:0000256" key="9">
    <source>
        <dbReference type="ARBA" id="ARBA00023242"/>
    </source>
</evidence>
<evidence type="ECO:0000256" key="1">
    <source>
        <dbReference type="ARBA" id="ARBA00004123"/>
    </source>
</evidence>
<dbReference type="GO" id="GO:0000978">
    <property type="term" value="F:RNA polymerase II cis-regulatory region sequence-specific DNA binding"/>
    <property type="evidence" value="ECO:0007669"/>
    <property type="project" value="TreeGrafter"/>
</dbReference>
<keyword evidence="3" id="KW-0479">Metal-binding</keyword>
<dbReference type="InterPro" id="IPR036060">
    <property type="entry name" value="Znf_C2H2C_sf"/>
</dbReference>
<dbReference type="Proteomes" id="UP000790347">
    <property type="component" value="Unassembled WGS sequence"/>
</dbReference>
<keyword evidence="7" id="KW-0805">Transcription regulation</keyword>
<reference evidence="10" key="2">
    <citation type="journal article" date="2022" name="Res Sq">
        <title>Comparative Genomics Reveals Insights into the Divergent Evolution of Astigmatic Mites and Household Pest Adaptations.</title>
        <authorList>
            <person name="Xiong Q."/>
            <person name="Wan A.T.-Y."/>
            <person name="Liu X.-Y."/>
            <person name="Fung C.S.-H."/>
            <person name="Xiao X."/>
            <person name="Malainual N."/>
            <person name="Hou J."/>
            <person name="Wang L."/>
            <person name="Wang M."/>
            <person name="Yang K."/>
            <person name="Cui Y."/>
            <person name="Leung E."/>
            <person name="Nong W."/>
            <person name="Shin S.-K."/>
            <person name="Au S."/>
            <person name="Jeong K.Y."/>
            <person name="Chew F.T."/>
            <person name="Hui J."/>
            <person name="Leung T.F."/>
            <person name="Tungtrongchitr A."/>
            <person name="Zhong N."/>
            <person name="Liu Z."/>
            <person name="Tsui S."/>
        </authorList>
    </citation>
    <scope>NUCLEOTIDE SEQUENCE</scope>
    <source>
        <strain evidence="10">Derf</strain>
        <tissue evidence="10">Whole organism</tissue>
    </source>
</reference>
<accession>A0A922I768</accession>
<dbReference type="FunFam" id="4.10.320.30:FF:000001">
    <property type="entry name" value="Myelin transcription factor 1-like, a"/>
    <property type="match status" value="1"/>
</dbReference>
<dbReference type="GO" id="GO:0008270">
    <property type="term" value="F:zinc ion binding"/>
    <property type="evidence" value="ECO:0007669"/>
    <property type="project" value="UniProtKB-KW"/>
</dbReference>
<organism evidence="10 11">
    <name type="scientific">Dermatophagoides farinae</name>
    <name type="common">American house dust mite</name>
    <dbReference type="NCBI Taxonomy" id="6954"/>
    <lineage>
        <taxon>Eukaryota</taxon>
        <taxon>Metazoa</taxon>
        <taxon>Ecdysozoa</taxon>
        <taxon>Arthropoda</taxon>
        <taxon>Chelicerata</taxon>
        <taxon>Arachnida</taxon>
        <taxon>Acari</taxon>
        <taxon>Acariformes</taxon>
        <taxon>Sarcoptiformes</taxon>
        <taxon>Astigmata</taxon>
        <taxon>Psoroptidia</taxon>
        <taxon>Analgoidea</taxon>
        <taxon>Pyroglyphidae</taxon>
        <taxon>Dermatophagoidinae</taxon>
        <taxon>Dermatophagoides</taxon>
    </lineage>
</organism>
<keyword evidence="11" id="KW-1185">Reference proteome</keyword>
<dbReference type="Pfam" id="PF01530">
    <property type="entry name" value="zf-C2HC"/>
    <property type="match status" value="2"/>
</dbReference>
<keyword evidence="8" id="KW-0804">Transcription</keyword>
<comment type="similarity">
    <text evidence="2">Belongs to the MYT1 family.</text>
</comment>
<evidence type="ECO:0000256" key="3">
    <source>
        <dbReference type="ARBA" id="ARBA00022723"/>
    </source>
</evidence>
<keyword evidence="9" id="KW-0539">Nucleus</keyword>
<dbReference type="Gene3D" id="4.10.320.30">
    <property type="match status" value="2"/>
</dbReference>